<dbReference type="PANTHER" id="PTHR35218">
    <property type="entry name" value="RNASE H DOMAIN-CONTAINING PROTEIN"/>
    <property type="match status" value="1"/>
</dbReference>
<proteinExistence type="predicted"/>
<evidence type="ECO:0000313" key="1">
    <source>
        <dbReference type="EMBL" id="KAK4733872.1"/>
    </source>
</evidence>
<dbReference type="EMBL" id="JAWPEI010000002">
    <property type="protein sequence ID" value="KAK4733872.1"/>
    <property type="molecule type" value="Genomic_DNA"/>
</dbReference>
<sequence length="90" mass="10201">MNFIIWNARGANSATFRRQCDAMVKVHKSAILVLLETKITKHKRLTKELRFDAQIQSLLMGLRGDCSDVERRCTEAGEPHDNDASNPHHG</sequence>
<reference evidence="1 2" key="1">
    <citation type="submission" date="2023-10" db="EMBL/GenBank/DDBJ databases">
        <title>Genome-Wide Identification Analysis in wild type Solanum Pinnatisectum Reveals Some Genes Defensing Phytophthora Infestans.</title>
        <authorList>
            <person name="Sun C."/>
        </authorList>
    </citation>
    <scope>NUCLEOTIDE SEQUENCE [LARGE SCALE GENOMIC DNA]</scope>
    <source>
        <strain evidence="1">LQN</strain>
        <tissue evidence="1">Leaf</tissue>
    </source>
</reference>
<evidence type="ECO:0000313" key="2">
    <source>
        <dbReference type="Proteomes" id="UP001311915"/>
    </source>
</evidence>
<gene>
    <name evidence="1" type="ORF">R3W88_008133</name>
</gene>
<name>A0AAV9MAW2_9SOLN</name>
<comment type="caution">
    <text evidence="1">The sequence shown here is derived from an EMBL/GenBank/DDBJ whole genome shotgun (WGS) entry which is preliminary data.</text>
</comment>
<dbReference type="AlphaFoldDB" id="A0AAV9MAW2"/>
<accession>A0AAV9MAW2</accession>
<protein>
    <submittedName>
        <fullName evidence="1">Uncharacterized protein</fullName>
    </submittedName>
</protein>
<dbReference type="PANTHER" id="PTHR35218:SF8">
    <property type="entry name" value="ENDONUCLEASE_EXONUCLEASE_PHOSPHATASE"/>
    <property type="match status" value="1"/>
</dbReference>
<keyword evidence="2" id="KW-1185">Reference proteome</keyword>
<dbReference type="Proteomes" id="UP001311915">
    <property type="component" value="Unassembled WGS sequence"/>
</dbReference>
<organism evidence="1 2">
    <name type="scientific">Solanum pinnatisectum</name>
    <name type="common">tansyleaf nightshade</name>
    <dbReference type="NCBI Taxonomy" id="50273"/>
    <lineage>
        <taxon>Eukaryota</taxon>
        <taxon>Viridiplantae</taxon>
        <taxon>Streptophyta</taxon>
        <taxon>Embryophyta</taxon>
        <taxon>Tracheophyta</taxon>
        <taxon>Spermatophyta</taxon>
        <taxon>Magnoliopsida</taxon>
        <taxon>eudicotyledons</taxon>
        <taxon>Gunneridae</taxon>
        <taxon>Pentapetalae</taxon>
        <taxon>asterids</taxon>
        <taxon>lamiids</taxon>
        <taxon>Solanales</taxon>
        <taxon>Solanaceae</taxon>
        <taxon>Solanoideae</taxon>
        <taxon>Solaneae</taxon>
        <taxon>Solanum</taxon>
    </lineage>
</organism>